<accession>A0AAE2ML49</accession>
<proteinExistence type="predicted"/>
<gene>
    <name evidence="1" type="ORF">GGE16_003184</name>
</gene>
<protein>
    <submittedName>
        <fullName evidence="1">Uncharacterized protein</fullName>
    </submittedName>
</protein>
<dbReference type="Proteomes" id="UP000538507">
    <property type="component" value="Unassembled WGS sequence"/>
</dbReference>
<dbReference type="EMBL" id="JACIGO010000003">
    <property type="protein sequence ID" value="MBB4291125.1"/>
    <property type="molecule type" value="Genomic_DNA"/>
</dbReference>
<comment type="caution">
    <text evidence="1">The sequence shown here is derived from an EMBL/GenBank/DDBJ whole genome shotgun (WGS) entry which is preliminary data.</text>
</comment>
<organism evidence="1 2">
    <name type="scientific">Rhizobium leguminosarum</name>
    <dbReference type="NCBI Taxonomy" id="384"/>
    <lineage>
        <taxon>Bacteria</taxon>
        <taxon>Pseudomonadati</taxon>
        <taxon>Pseudomonadota</taxon>
        <taxon>Alphaproteobacteria</taxon>
        <taxon>Hyphomicrobiales</taxon>
        <taxon>Rhizobiaceae</taxon>
        <taxon>Rhizobium/Agrobacterium group</taxon>
        <taxon>Rhizobium</taxon>
    </lineage>
</organism>
<dbReference type="AlphaFoldDB" id="A0AAE2ML49"/>
<sequence>MAGARDHAAGLAPTEDGEACERRVIPFDKSCVIAHITLN</sequence>
<evidence type="ECO:0000313" key="1">
    <source>
        <dbReference type="EMBL" id="MBB4291125.1"/>
    </source>
</evidence>
<reference evidence="1 2" key="1">
    <citation type="submission" date="2020-08" db="EMBL/GenBank/DDBJ databases">
        <title>Genomic Encyclopedia of Type Strains, Phase IV (KMG-V): Genome sequencing to study the core and pangenomes of soil and plant-associated prokaryotes.</title>
        <authorList>
            <person name="Whitman W."/>
        </authorList>
    </citation>
    <scope>NUCLEOTIDE SEQUENCE [LARGE SCALE GENOMIC DNA]</scope>
    <source>
        <strain evidence="1 2">SEMIA 415</strain>
    </source>
</reference>
<name>A0AAE2ML49_RHILE</name>
<evidence type="ECO:0000313" key="2">
    <source>
        <dbReference type="Proteomes" id="UP000538507"/>
    </source>
</evidence>